<keyword evidence="2" id="KW-1185">Reference proteome</keyword>
<dbReference type="Pfam" id="PF07867">
    <property type="entry name" value="DUF1654"/>
    <property type="match status" value="1"/>
</dbReference>
<evidence type="ECO:0000313" key="2">
    <source>
        <dbReference type="Proteomes" id="UP000813068"/>
    </source>
</evidence>
<dbReference type="InterPro" id="IPR012449">
    <property type="entry name" value="Phage_F116_Orf28"/>
</dbReference>
<proteinExistence type="predicted"/>
<reference evidence="1 2" key="1">
    <citation type="submission" date="2021-06" db="EMBL/GenBank/DDBJ databases">
        <title>Differences between aerobic and microaerobic xylene degrading microbial communities.</title>
        <authorList>
            <person name="Banerjee S."/>
            <person name="Tancsics A."/>
        </authorList>
    </citation>
    <scope>NUCLEOTIDE SEQUENCE [LARGE SCALE GENOMIC DNA]</scope>
    <source>
        <strain evidence="1 2">MAP12</strain>
    </source>
</reference>
<organism evidence="1 2">
    <name type="scientific">Geopseudomonas aromaticivorans</name>
    <dbReference type="NCBI Taxonomy" id="2849492"/>
    <lineage>
        <taxon>Bacteria</taxon>
        <taxon>Pseudomonadati</taxon>
        <taxon>Pseudomonadota</taxon>
        <taxon>Gammaproteobacteria</taxon>
        <taxon>Pseudomonadales</taxon>
        <taxon>Pseudomonadaceae</taxon>
        <taxon>Geopseudomonas</taxon>
    </lineage>
</organism>
<accession>A0ABS6MT86</accession>
<name>A0ABS6MT86_9GAMM</name>
<dbReference type="RefSeq" id="WP_217679927.1">
    <property type="nucleotide sequence ID" value="NZ_JAHRGL010000011.1"/>
</dbReference>
<dbReference type="EMBL" id="JAHRGL010000011">
    <property type="protein sequence ID" value="MBV2132014.1"/>
    <property type="molecule type" value="Genomic_DNA"/>
</dbReference>
<gene>
    <name evidence="1" type="ORF">KRX52_04275</name>
</gene>
<sequence>MAKQKPAKQQERRELTDLERLGLRISSMINAPKAQLERWVTIHRLDTDTDEAWGGVMELLRETDGLEMAVIEDGVVELRWHQQSDDDHYVGDGEIEAVEEEAVA</sequence>
<comment type="caution">
    <text evidence="1">The sequence shown here is derived from an EMBL/GenBank/DDBJ whole genome shotgun (WGS) entry which is preliminary data.</text>
</comment>
<protein>
    <submittedName>
        <fullName evidence="1">DUF1654 domain-containing protein</fullName>
    </submittedName>
</protein>
<evidence type="ECO:0000313" key="1">
    <source>
        <dbReference type="EMBL" id="MBV2132014.1"/>
    </source>
</evidence>
<dbReference type="Proteomes" id="UP000813068">
    <property type="component" value="Unassembled WGS sequence"/>
</dbReference>